<protein>
    <recommendedName>
        <fullName evidence="1">Rad50/SbcC-type AAA domain-containing protein</fullName>
    </recommendedName>
</protein>
<reference evidence="2" key="1">
    <citation type="journal article" date="2015" name="Nature">
        <title>Complex archaea that bridge the gap between prokaryotes and eukaryotes.</title>
        <authorList>
            <person name="Spang A."/>
            <person name="Saw J.H."/>
            <person name="Jorgensen S.L."/>
            <person name="Zaremba-Niedzwiedzka K."/>
            <person name="Martijn J."/>
            <person name="Lind A.E."/>
            <person name="van Eijk R."/>
            <person name="Schleper C."/>
            <person name="Guy L."/>
            <person name="Ettema T.J."/>
        </authorList>
    </citation>
    <scope>NUCLEOTIDE SEQUENCE</scope>
</reference>
<dbReference type="GO" id="GO:0006302">
    <property type="term" value="P:double-strand break repair"/>
    <property type="evidence" value="ECO:0007669"/>
    <property type="project" value="InterPro"/>
</dbReference>
<dbReference type="Pfam" id="PF13476">
    <property type="entry name" value="AAA_23"/>
    <property type="match status" value="1"/>
</dbReference>
<feature type="non-terminal residue" evidence="2">
    <location>
        <position position="99"/>
    </location>
</feature>
<sequence>MVKIDKVSIRNIANIADFRFSLGPVNVVSGKNGAGKSSIIAAISAALRGGSHNGLLRRGSSKGEVVLTLDRDGVPVVVTRRFSKKPSVLEVTEGGVPVA</sequence>
<dbReference type="EMBL" id="LAZR01035253">
    <property type="protein sequence ID" value="KKL28005.1"/>
    <property type="molecule type" value="Genomic_DNA"/>
</dbReference>
<dbReference type="AlphaFoldDB" id="A0A0F9C1C4"/>
<dbReference type="PANTHER" id="PTHR32114:SF2">
    <property type="entry name" value="ABC TRANSPORTER ABCH.3"/>
    <property type="match status" value="1"/>
</dbReference>
<gene>
    <name evidence="2" type="ORF">LCGC14_2379460</name>
</gene>
<organism evidence="2">
    <name type="scientific">marine sediment metagenome</name>
    <dbReference type="NCBI Taxonomy" id="412755"/>
    <lineage>
        <taxon>unclassified sequences</taxon>
        <taxon>metagenomes</taxon>
        <taxon>ecological metagenomes</taxon>
    </lineage>
</organism>
<feature type="domain" description="Rad50/SbcC-type AAA" evidence="1">
    <location>
        <begin position="6"/>
        <end position="84"/>
    </location>
</feature>
<dbReference type="SUPFAM" id="SSF52540">
    <property type="entry name" value="P-loop containing nucleoside triphosphate hydrolases"/>
    <property type="match status" value="1"/>
</dbReference>
<evidence type="ECO:0000259" key="1">
    <source>
        <dbReference type="Pfam" id="PF13476"/>
    </source>
</evidence>
<proteinExistence type="predicted"/>
<dbReference type="GO" id="GO:0016887">
    <property type="term" value="F:ATP hydrolysis activity"/>
    <property type="evidence" value="ECO:0007669"/>
    <property type="project" value="InterPro"/>
</dbReference>
<name>A0A0F9C1C4_9ZZZZ</name>
<comment type="caution">
    <text evidence="2">The sequence shown here is derived from an EMBL/GenBank/DDBJ whole genome shotgun (WGS) entry which is preliminary data.</text>
</comment>
<dbReference type="InterPro" id="IPR038729">
    <property type="entry name" value="Rad50/SbcC_AAA"/>
</dbReference>
<evidence type="ECO:0000313" key="2">
    <source>
        <dbReference type="EMBL" id="KKL28005.1"/>
    </source>
</evidence>
<dbReference type="PANTHER" id="PTHR32114">
    <property type="entry name" value="ABC TRANSPORTER ABCH.3"/>
    <property type="match status" value="1"/>
</dbReference>
<accession>A0A0F9C1C4</accession>
<dbReference type="Gene3D" id="3.40.50.300">
    <property type="entry name" value="P-loop containing nucleotide triphosphate hydrolases"/>
    <property type="match status" value="1"/>
</dbReference>
<dbReference type="InterPro" id="IPR027417">
    <property type="entry name" value="P-loop_NTPase"/>
</dbReference>